<dbReference type="NCBIfam" id="TIGR01469">
    <property type="entry name" value="cobA_cysG_Cterm"/>
    <property type="match status" value="1"/>
</dbReference>
<dbReference type="CDD" id="cd11642">
    <property type="entry name" value="SUMT"/>
    <property type="match status" value="1"/>
</dbReference>
<keyword evidence="6" id="KW-0627">Porphyrin biosynthesis</keyword>
<dbReference type="Proteomes" id="UP000666240">
    <property type="component" value="Unassembled WGS sequence"/>
</dbReference>
<evidence type="ECO:0000259" key="8">
    <source>
        <dbReference type="Pfam" id="PF00590"/>
    </source>
</evidence>
<dbReference type="FunFam" id="3.40.1010.10:FF:000001">
    <property type="entry name" value="Siroheme synthase"/>
    <property type="match status" value="1"/>
</dbReference>
<dbReference type="InterPro" id="IPR014777">
    <property type="entry name" value="4pyrrole_Mease_sub1"/>
</dbReference>
<dbReference type="Gene3D" id="3.30.950.10">
    <property type="entry name" value="Methyltransferase, Cobalt-precorrin-4 Transmethylase, Domain 2"/>
    <property type="match status" value="1"/>
</dbReference>
<evidence type="ECO:0000256" key="4">
    <source>
        <dbReference type="ARBA" id="ARBA00022679"/>
    </source>
</evidence>
<proteinExistence type="inferred from homology"/>
<dbReference type="PANTHER" id="PTHR45790:SF3">
    <property type="entry name" value="S-ADENOSYL-L-METHIONINE-DEPENDENT UROPORPHYRINOGEN III METHYLTRANSFERASE, CHLOROPLASTIC"/>
    <property type="match status" value="1"/>
</dbReference>
<dbReference type="InterPro" id="IPR000878">
    <property type="entry name" value="4pyrrol_Mease"/>
</dbReference>
<dbReference type="GO" id="GO:0004851">
    <property type="term" value="F:uroporphyrin-III C-methyltransferase activity"/>
    <property type="evidence" value="ECO:0007669"/>
    <property type="project" value="UniProtKB-EC"/>
</dbReference>
<dbReference type="SUPFAM" id="SSF53790">
    <property type="entry name" value="Tetrapyrrole methylase"/>
    <property type="match status" value="1"/>
</dbReference>
<evidence type="ECO:0000313" key="9">
    <source>
        <dbReference type="EMBL" id="MBP0441025.1"/>
    </source>
</evidence>
<dbReference type="UniPathway" id="UPA00262">
    <property type="reaction ID" value="UER00211"/>
</dbReference>
<dbReference type="AlphaFoldDB" id="A0A8J7R7D7"/>
<accession>A0A8J7R7D7</accession>
<evidence type="ECO:0000256" key="1">
    <source>
        <dbReference type="ARBA" id="ARBA00005879"/>
    </source>
</evidence>
<name>A0A8J7R7D7_9HYPH</name>
<reference evidence="9" key="1">
    <citation type="submission" date="2021-03" db="EMBL/GenBank/DDBJ databases">
        <title>Genome sequencing and assembly of Tianweitania sediminis.</title>
        <authorList>
            <person name="Chhetri G."/>
        </authorList>
    </citation>
    <scope>NUCLEOTIDE SEQUENCE</scope>
    <source>
        <strain evidence="9">Z8</strain>
    </source>
</reference>
<evidence type="ECO:0000256" key="3">
    <source>
        <dbReference type="ARBA" id="ARBA00022603"/>
    </source>
</evidence>
<organism evidence="9 10">
    <name type="scientific">Tianweitania sediminis</name>
    <dbReference type="NCBI Taxonomy" id="1502156"/>
    <lineage>
        <taxon>Bacteria</taxon>
        <taxon>Pseudomonadati</taxon>
        <taxon>Pseudomonadota</taxon>
        <taxon>Alphaproteobacteria</taxon>
        <taxon>Hyphomicrobiales</taxon>
        <taxon>Phyllobacteriaceae</taxon>
        <taxon>Tianweitania</taxon>
    </lineage>
</organism>
<sequence length="267" mass="27526">MSLVDALARLDVRIPQFEPGHVWLAGAGPGHLAGLTLEVVAALGLADAIVYDALVDAAALKASPQAEAHFVGKRAGQPSATQSFINELIVRLAQENKRVLRLKGGDPNVFGRGGEEASALSAAGIPFRFLPGVTSAFGALASAGIPATLRGVNKAIILATGHGIDDTDHLDWASLARTGQPIVVYMGMSNLPVIVEGLRRGGLAEATPVAVIQGATTAKERLLVSDLARVDADVRAAGIVPPALIVVGEIVAHRHALGSLIREAILP</sequence>
<evidence type="ECO:0000256" key="5">
    <source>
        <dbReference type="ARBA" id="ARBA00022691"/>
    </source>
</evidence>
<evidence type="ECO:0000256" key="2">
    <source>
        <dbReference type="ARBA" id="ARBA00012162"/>
    </source>
</evidence>
<evidence type="ECO:0000256" key="6">
    <source>
        <dbReference type="ARBA" id="ARBA00023244"/>
    </source>
</evidence>
<dbReference type="NCBIfam" id="NF004790">
    <property type="entry name" value="PRK06136.1"/>
    <property type="match status" value="1"/>
</dbReference>
<dbReference type="Gene3D" id="3.40.1010.10">
    <property type="entry name" value="Cobalt-precorrin-4 Transmethylase, Domain 1"/>
    <property type="match status" value="1"/>
</dbReference>
<dbReference type="RefSeq" id="WP_209337045.1">
    <property type="nucleotide sequence ID" value="NZ_JAGIYY010000010.1"/>
</dbReference>
<dbReference type="GO" id="GO:0019354">
    <property type="term" value="P:siroheme biosynthetic process"/>
    <property type="evidence" value="ECO:0007669"/>
    <property type="project" value="UniProtKB-UniPathway"/>
</dbReference>
<dbReference type="PANTHER" id="PTHR45790">
    <property type="entry name" value="SIROHEME SYNTHASE-RELATED"/>
    <property type="match status" value="1"/>
</dbReference>
<dbReference type="EC" id="2.1.1.107" evidence="2"/>
<dbReference type="EMBL" id="JAGIYY010000010">
    <property type="protein sequence ID" value="MBP0441025.1"/>
    <property type="molecule type" value="Genomic_DNA"/>
</dbReference>
<comment type="caution">
    <text evidence="9">The sequence shown here is derived from an EMBL/GenBank/DDBJ whole genome shotgun (WGS) entry which is preliminary data.</text>
</comment>
<comment type="pathway">
    <text evidence="7">Porphyrin-containing compound metabolism; siroheme biosynthesis; precorrin-2 from uroporphyrinogen III: step 1/1.</text>
</comment>
<protein>
    <recommendedName>
        <fullName evidence="2">uroporphyrinogen-III C-methyltransferase</fullName>
        <ecNumber evidence="2">2.1.1.107</ecNumber>
    </recommendedName>
</protein>
<dbReference type="InterPro" id="IPR006366">
    <property type="entry name" value="CobA/CysG_C"/>
</dbReference>
<dbReference type="GO" id="GO:0032259">
    <property type="term" value="P:methylation"/>
    <property type="evidence" value="ECO:0007669"/>
    <property type="project" value="UniProtKB-KW"/>
</dbReference>
<dbReference type="InterPro" id="IPR014776">
    <property type="entry name" value="4pyrrole_Mease_sub2"/>
</dbReference>
<evidence type="ECO:0000313" key="10">
    <source>
        <dbReference type="Proteomes" id="UP000666240"/>
    </source>
</evidence>
<dbReference type="InterPro" id="IPR035996">
    <property type="entry name" value="4pyrrol_Methylase_sf"/>
</dbReference>
<feature type="domain" description="Tetrapyrrole methylase" evidence="8">
    <location>
        <begin position="22"/>
        <end position="229"/>
    </location>
</feature>
<keyword evidence="10" id="KW-1185">Reference proteome</keyword>
<keyword evidence="4 9" id="KW-0808">Transferase</keyword>
<dbReference type="Pfam" id="PF00590">
    <property type="entry name" value="TP_methylase"/>
    <property type="match status" value="1"/>
</dbReference>
<gene>
    <name evidence="9" type="primary">cobA</name>
    <name evidence="9" type="ORF">J5Y06_20450</name>
</gene>
<evidence type="ECO:0000256" key="7">
    <source>
        <dbReference type="ARBA" id="ARBA00025705"/>
    </source>
</evidence>
<keyword evidence="5" id="KW-0949">S-adenosyl-L-methionine</keyword>
<keyword evidence="3 9" id="KW-0489">Methyltransferase</keyword>
<dbReference type="InterPro" id="IPR050161">
    <property type="entry name" value="Siro_Cobalamin_biosynth"/>
</dbReference>
<comment type="similarity">
    <text evidence="1">Belongs to the precorrin methyltransferase family.</text>
</comment>